<dbReference type="AlphaFoldDB" id="A0AAU2A711"/>
<gene>
    <name evidence="1" type="ORF">OHA22_31160</name>
</gene>
<evidence type="ECO:0000313" key="1">
    <source>
        <dbReference type="EMBL" id="WTT19672.1"/>
    </source>
</evidence>
<reference evidence="1" key="1">
    <citation type="submission" date="2022-10" db="EMBL/GenBank/DDBJ databases">
        <title>The complete genomes of actinobacterial strains from the NBC collection.</title>
        <authorList>
            <person name="Joergensen T.S."/>
            <person name="Alvarez Arevalo M."/>
            <person name="Sterndorff E.B."/>
            <person name="Faurdal D."/>
            <person name="Vuksanovic O."/>
            <person name="Mourched A.-S."/>
            <person name="Charusanti P."/>
            <person name="Shaw S."/>
            <person name="Blin K."/>
            <person name="Weber T."/>
        </authorList>
    </citation>
    <scope>NUCLEOTIDE SEQUENCE</scope>
    <source>
        <strain evidence="1">NBC_00093</strain>
    </source>
</reference>
<name>A0AAU2A711_9ACTN</name>
<sequence length="133" mass="14356">MGPNDVEIVRVFARNTTSPNADPTLDPDKNAEIAVEAEAGDAVFRIGAPYEVEITVKDLFDGTNIPTTTANVVSGLLSKAPWDKQSVEFVFGIAAAELAKHRGHQCEVYASVYMGLTDPDASFATSPRFLIQR</sequence>
<protein>
    <submittedName>
        <fullName evidence="1">Uncharacterized protein</fullName>
    </submittedName>
</protein>
<proteinExistence type="predicted"/>
<dbReference type="EMBL" id="CP108222">
    <property type="protein sequence ID" value="WTT19672.1"/>
    <property type="molecule type" value="Genomic_DNA"/>
</dbReference>
<organism evidence="1">
    <name type="scientific">Streptomyces sp. NBC_00093</name>
    <dbReference type="NCBI Taxonomy" id="2975649"/>
    <lineage>
        <taxon>Bacteria</taxon>
        <taxon>Bacillati</taxon>
        <taxon>Actinomycetota</taxon>
        <taxon>Actinomycetes</taxon>
        <taxon>Kitasatosporales</taxon>
        <taxon>Streptomycetaceae</taxon>
        <taxon>Streptomyces</taxon>
    </lineage>
</organism>
<accession>A0AAU2A711</accession>